<feature type="region of interest" description="Disordered" evidence="1">
    <location>
        <begin position="486"/>
        <end position="518"/>
    </location>
</feature>
<dbReference type="RefSeq" id="XP_010701478.1">
    <property type="nucleotide sequence ID" value="XM_010703176.1"/>
</dbReference>
<evidence type="ECO:0000313" key="5">
    <source>
        <dbReference type="EMBL" id="AIO00678.1"/>
    </source>
</evidence>
<dbReference type="Pfam" id="PF24945">
    <property type="entry name" value="DUF7759"/>
    <property type="match status" value="1"/>
</dbReference>
<dbReference type="VEuPathDB" id="TriTrypDB:LPMP_310900"/>
<dbReference type="InterPro" id="IPR056663">
    <property type="entry name" value="DUF7761"/>
</dbReference>
<accession>A0A088RX25</accession>
<protein>
    <submittedName>
        <fullName evidence="5">Uncharacterized protein</fullName>
    </submittedName>
</protein>
<feature type="domain" description="DUF7761" evidence="3">
    <location>
        <begin position="257"/>
        <end position="362"/>
    </location>
</feature>
<evidence type="ECO:0000259" key="4">
    <source>
        <dbReference type="Pfam" id="PF24953"/>
    </source>
</evidence>
<dbReference type="PANTHER" id="PTHR42262">
    <property type="entry name" value="PDZ DOMAIN-CONTAINING PROTEIN-RELATED"/>
    <property type="match status" value="1"/>
</dbReference>
<proteinExistence type="predicted"/>
<dbReference type="KEGG" id="lpan:LPMP_310900"/>
<evidence type="ECO:0000259" key="2">
    <source>
        <dbReference type="Pfam" id="PF24945"/>
    </source>
</evidence>
<feature type="compositionally biased region" description="Low complexity" evidence="1">
    <location>
        <begin position="624"/>
        <end position="639"/>
    </location>
</feature>
<dbReference type="Pfam" id="PF24953">
    <property type="entry name" value="DUF7762"/>
    <property type="match status" value="1"/>
</dbReference>
<organism evidence="5 6">
    <name type="scientific">Leishmania panamensis</name>
    <dbReference type="NCBI Taxonomy" id="5679"/>
    <lineage>
        <taxon>Eukaryota</taxon>
        <taxon>Discoba</taxon>
        <taxon>Euglenozoa</taxon>
        <taxon>Kinetoplastea</taxon>
        <taxon>Metakinetoplastina</taxon>
        <taxon>Trypanosomatida</taxon>
        <taxon>Trypanosomatidae</taxon>
        <taxon>Leishmaniinae</taxon>
        <taxon>Leishmania</taxon>
        <taxon>Leishmania guyanensis species complex</taxon>
    </lineage>
</organism>
<dbReference type="Proteomes" id="UP000063063">
    <property type="component" value="Chromosome 31"/>
</dbReference>
<evidence type="ECO:0000256" key="1">
    <source>
        <dbReference type="SAM" id="MobiDB-lite"/>
    </source>
</evidence>
<name>A0A088RX25_LEIPA</name>
<evidence type="ECO:0000313" key="6">
    <source>
        <dbReference type="Proteomes" id="UP000063063"/>
    </source>
</evidence>
<feature type="compositionally biased region" description="Low complexity" evidence="1">
    <location>
        <begin position="488"/>
        <end position="500"/>
    </location>
</feature>
<feature type="domain" description="DUF7762" evidence="4">
    <location>
        <begin position="376"/>
        <end position="473"/>
    </location>
</feature>
<dbReference type="EMBL" id="CP009400">
    <property type="protein sequence ID" value="AIO00678.1"/>
    <property type="molecule type" value="Genomic_DNA"/>
</dbReference>
<gene>
    <name evidence="5" type="ORF">LPMP_310900</name>
</gene>
<dbReference type="AlphaFoldDB" id="A0A088RX25"/>
<feature type="domain" description="DUF7759" evidence="2">
    <location>
        <begin position="649"/>
        <end position="755"/>
    </location>
</feature>
<reference evidence="5 6" key="1">
    <citation type="journal article" date="2015" name="Sci. Rep.">
        <title>The genome of Leishmania panamensis: insights into genomics of the L. (Viannia) subgenus.</title>
        <authorList>
            <person name="Llanes A."/>
            <person name="Restrepo C.M."/>
            <person name="Vecchio G.D."/>
            <person name="Anguizola F.J."/>
            <person name="Lleonart R."/>
        </authorList>
    </citation>
    <scope>NUCLEOTIDE SEQUENCE [LARGE SCALE GENOMIC DNA]</scope>
    <source>
        <strain evidence="5 6">MHOM/PA/94/PSC-1</strain>
    </source>
</reference>
<sequence length="758" mass="81517">MSGTTLTEALNRLSNCKEPADLIYSKDAARILGSAAPPQTVTPTVSPPHGHSPVDEYSVLLARRIGTMVARLNELSSPTSQVVLTPRMALCELMDIVRQALYTSLPADMQKATAPTDKAAVVKQFHSYASSRQVPIGFAVEGLYVVSYVSVKLRVELVTLQLQRRIQEELSKKDTQTSEASVAALVVTQTLLEDFLAVYKNIMLTMPIIKAAAREGSVSEAAQRLAPVYPQYYYQLCDWVLVLESTMNSPPISYTQVKRVCIDEQNGVVVVDLHRPTPVTPWGLLLNEQGLLVDIDVSLRVFEKARTLHDLLQSTPQGASIVQIQGQSVDGVAHGDYAAYTKRLLQTLQSMTVGNRSVQLVLKSSAFKADARSLPVEVAFFSPPQGGEGTSGQRVTLVLRRQSTAAEWGFTVDEQLYWHASLTSILSNSAGAFVREYGKHLRLLAVNGVEALHATQVQLLIEAAETVVLELLVMPKDAQDRLAAARSTTTPTPVAMATPTSKAPSVAAAEPPNKISGGRLGGGRVEAAMEKFLQQRSAAPSAVAPSIAMETPLVRASSVAPAPAAAAAIVSAEDAKKGKKHGVKPKALKKALAESTVAQAAATSHPAAVPSEGTIAQCGGVMEAGKAASSEGEAPSAGPQQMEGEPGVPCTFDNQVKLIHLGEDEMILERPSVDTPWGLPIGRLTDPSEAPQQLPLRLMSLPSSRKARVRQHPLFRSFKQQPSTWYIAQVNDRPASDAEATLKHISQLTRMTLRFLRK</sequence>
<dbReference type="PANTHER" id="PTHR42262:SF2">
    <property type="entry name" value="PDZ DOMAIN-CONTAINING PROTEIN"/>
    <property type="match status" value="1"/>
</dbReference>
<dbReference type="Pfam" id="PF24952">
    <property type="entry name" value="DUF7761"/>
    <property type="match status" value="1"/>
</dbReference>
<dbReference type="VEuPathDB" id="TriTrypDB:LPAL13_310015600"/>
<dbReference type="OrthoDB" id="272039at2759"/>
<dbReference type="InterPro" id="IPR056661">
    <property type="entry name" value="DUF7759"/>
</dbReference>
<evidence type="ECO:0000259" key="3">
    <source>
        <dbReference type="Pfam" id="PF24952"/>
    </source>
</evidence>
<dbReference type="eggNOG" id="ENOG502RVAA">
    <property type="taxonomic scope" value="Eukaryota"/>
</dbReference>
<keyword evidence="6" id="KW-1185">Reference proteome</keyword>
<dbReference type="GeneID" id="22577516"/>
<feature type="region of interest" description="Disordered" evidence="1">
    <location>
        <begin position="624"/>
        <end position="647"/>
    </location>
</feature>
<dbReference type="InterPro" id="IPR056664">
    <property type="entry name" value="DUF7762"/>
</dbReference>